<evidence type="ECO:0000259" key="3">
    <source>
        <dbReference type="PROSITE" id="PS50102"/>
    </source>
</evidence>
<dbReference type="PANTHER" id="PTHR34427">
    <property type="entry name" value="DUF4283 DOMAIN PROTEIN"/>
    <property type="match status" value="1"/>
</dbReference>
<reference evidence="4 5" key="1">
    <citation type="journal article" date="2014" name="Am. J. Bot.">
        <title>Genome assembly and annotation for red clover (Trifolium pratense; Fabaceae).</title>
        <authorList>
            <person name="Istvanek J."/>
            <person name="Jaros M."/>
            <person name="Krenek A."/>
            <person name="Repkova J."/>
        </authorList>
    </citation>
    <scope>NUCLEOTIDE SEQUENCE [LARGE SCALE GENOMIC DNA]</scope>
    <source>
        <strain evidence="5">cv. Tatra</strain>
        <tissue evidence="4">Young leaves</tissue>
    </source>
</reference>
<feature type="region of interest" description="Disordered" evidence="2">
    <location>
        <begin position="460"/>
        <end position="532"/>
    </location>
</feature>
<feature type="region of interest" description="Disordered" evidence="2">
    <location>
        <begin position="624"/>
        <end position="650"/>
    </location>
</feature>
<dbReference type="Proteomes" id="UP000236291">
    <property type="component" value="Unassembled WGS sequence"/>
</dbReference>
<protein>
    <submittedName>
        <fullName evidence="4">Putative sulfate transporter</fullName>
    </submittedName>
</protein>
<dbReference type="PROSITE" id="PS50102">
    <property type="entry name" value="RRM"/>
    <property type="match status" value="1"/>
</dbReference>
<feature type="region of interest" description="Disordered" evidence="2">
    <location>
        <begin position="698"/>
        <end position="719"/>
    </location>
</feature>
<dbReference type="PANTHER" id="PTHR34427:SF5">
    <property type="entry name" value="DUF4283 DOMAIN-CONTAINING PROTEIN"/>
    <property type="match status" value="1"/>
</dbReference>
<feature type="non-terminal residue" evidence="4">
    <location>
        <position position="1"/>
    </location>
</feature>
<proteinExistence type="predicted"/>
<reference evidence="4 5" key="2">
    <citation type="journal article" date="2017" name="Front. Plant Sci.">
        <title>Gene Classification and Mining of Molecular Markers Useful in Red Clover (Trifolium pratense) Breeding.</title>
        <authorList>
            <person name="Istvanek J."/>
            <person name="Dluhosova J."/>
            <person name="Dluhos P."/>
            <person name="Patkova L."/>
            <person name="Nedelnik J."/>
            <person name="Repkova J."/>
        </authorList>
    </citation>
    <scope>NUCLEOTIDE SEQUENCE [LARGE SCALE GENOMIC DNA]</scope>
    <source>
        <strain evidence="5">cv. Tatra</strain>
        <tissue evidence="4">Young leaves</tissue>
    </source>
</reference>
<comment type="caution">
    <text evidence="4">The sequence shown here is derived from an EMBL/GenBank/DDBJ whole genome shotgun (WGS) entry which is preliminary data.</text>
</comment>
<dbReference type="CDD" id="cd00590">
    <property type="entry name" value="RRM_SF"/>
    <property type="match status" value="1"/>
</dbReference>
<feature type="compositionally biased region" description="Low complexity" evidence="2">
    <location>
        <begin position="635"/>
        <end position="650"/>
    </location>
</feature>
<dbReference type="InterPro" id="IPR000504">
    <property type="entry name" value="RRM_dom"/>
</dbReference>
<keyword evidence="1" id="KW-0694">RNA-binding</keyword>
<gene>
    <name evidence="4" type="ORF">L195_g018654</name>
</gene>
<evidence type="ECO:0000256" key="1">
    <source>
        <dbReference type="PROSITE-ProRule" id="PRU00176"/>
    </source>
</evidence>
<dbReference type="GO" id="GO:0003723">
    <property type="term" value="F:RNA binding"/>
    <property type="evidence" value="ECO:0007669"/>
    <property type="project" value="UniProtKB-UniRule"/>
</dbReference>
<evidence type="ECO:0000313" key="5">
    <source>
        <dbReference type="Proteomes" id="UP000236291"/>
    </source>
</evidence>
<feature type="domain" description="RRM" evidence="3">
    <location>
        <begin position="50"/>
        <end position="127"/>
    </location>
</feature>
<evidence type="ECO:0000256" key="2">
    <source>
        <dbReference type="SAM" id="MobiDB-lite"/>
    </source>
</evidence>
<dbReference type="Gene3D" id="3.30.70.330">
    <property type="match status" value="1"/>
</dbReference>
<dbReference type="EMBL" id="ASHM01013497">
    <property type="protein sequence ID" value="PNX95462.1"/>
    <property type="molecule type" value="Genomic_DNA"/>
</dbReference>
<accession>A0A2K3MXF7</accession>
<organism evidence="4 5">
    <name type="scientific">Trifolium pratense</name>
    <name type="common">Red clover</name>
    <dbReference type="NCBI Taxonomy" id="57577"/>
    <lineage>
        <taxon>Eukaryota</taxon>
        <taxon>Viridiplantae</taxon>
        <taxon>Streptophyta</taxon>
        <taxon>Embryophyta</taxon>
        <taxon>Tracheophyta</taxon>
        <taxon>Spermatophyta</taxon>
        <taxon>Magnoliopsida</taxon>
        <taxon>eudicotyledons</taxon>
        <taxon>Gunneridae</taxon>
        <taxon>Pentapetalae</taxon>
        <taxon>rosids</taxon>
        <taxon>fabids</taxon>
        <taxon>Fabales</taxon>
        <taxon>Fabaceae</taxon>
        <taxon>Papilionoideae</taxon>
        <taxon>50 kb inversion clade</taxon>
        <taxon>NPAAA clade</taxon>
        <taxon>Hologalegina</taxon>
        <taxon>IRL clade</taxon>
        <taxon>Trifolieae</taxon>
        <taxon>Trifolium</taxon>
    </lineage>
</organism>
<dbReference type="InterPro" id="IPR035979">
    <property type="entry name" value="RBD_domain_sf"/>
</dbReference>
<dbReference type="SUPFAM" id="SSF54928">
    <property type="entry name" value="RNA-binding domain, RBD"/>
    <property type="match status" value="1"/>
</dbReference>
<sequence length="719" mass="80557">DDGGGKIAGGKVLAGGVFDGRKELKDGGGVNVGFKLCDVNVSGSNLKRYVSLYFTNFPAQLPKFYLRKDFEVCGMLEDVFVAKKRNKYGQPYGFVKYSNVRNVSKMTNALNNVWFGHFRVRASMALFERNDSRASKRMETQKSKKAVMEQVDASLLKDEKQELSRHEAPIIREEGLKPSERHSQCESVRVPRVEKELSVPTEGVRVGDIVVGLGARKVQLAQKKAQQERNMLPTEKNKPQAVTGTDCGFFMKSYRTKSVDVEWARNGVVATIINGEAFGGCRRYGDGEKRQKFFQLFFSNWIRWDTDALPYRRGAWVRLYEIPLHAWNEEFFKLCVFDCGRFLRTDCWSAEKDRLDYARVLIATPNLGIIKRVETVLVDGCQVEVKIVEEWGFDMAEDSCLVVEESGSDVAKSDCGEGHVDPEVSRDVDALFNNIKEGFEDEAGVDVQGLREKEYLDKQIEGEPEEEVEQRSLPPNPIINSVETSSNVRPSSQRTPRDPAFRPERSSAAVEAHAHPSVRMPRNKRTNSCPPVARRSVISGPWSLEWINDQNHGDAGVIFSASKEGRKGYYSGQSSIKKGQQDTLKKKAGGVLRHPLHSIKKVARMPNNDRREILKVLKKKVRRRRGGDDINRSCSVSRLASSGDSSSSGSISNDWKNWVAVHGNDQLAVDDVWGIGKAIGIKFKGDNVNMFNILSRAGKGKKEYSSRGSVGEPRPEKGC</sequence>
<feature type="compositionally biased region" description="Basic and acidic residues" evidence="2">
    <location>
        <begin position="495"/>
        <end position="505"/>
    </location>
</feature>
<name>A0A2K3MXF7_TRIPR</name>
<evidence type="ECO:0000313" key="4">
    <source>
        <dbReference type="EMBL" id="PNX95462.1"/>
    </source>
</evidence>
<dbReference type="AlphaFoldDB" id="A0A2K3MXF7"/>
<feature type="compositionally biased region" description="Polar residues" evidence="2">
    <location>
        <begin position="478"/>
        <end position="494"/>
    </location>
</feature>
<dbReference type="SMART" id="SM00360">
    <property type="entry name" value="RRM"/>
    <property type="match status" value="1"/>
</dbReference>
<dbReference type="InterPro" id="IPR012677">
    <property type="entry name" value="Nucleotide-bd_a/b_plait_sf"/>
</dbReference>